<feature type="domain" description="Lysidine-tRNA(Ile) synthetase C-terminal" evidence="9">
    <location>
        <begin position="366"/>
        <end position="440"/>
    </location>
</feature>
<comment type="similarity">
    <text evidence="8">Belongs to the tRNA(Ile)-lysidine synthase family.</text>
</comment>
<dbReference type="AlphaFoldDB" id="A0A5R9KYC0"/>
<evidence type="ECO:0000256" key="8">
    <source>
        <dbReference type="HAMAP-Rule" id="MF_01161"/>
    </source>
</evidence>
<evidence type="ECO:0000256" key="3">
    <source>
        <dbReference type="ARBA" id="ARBA00022598"/>
    </source>
</evidence>
<dbReference type="OrthoDB" id="9807403at2"/>
<dbReference type="SMART" id="SM00977">
    <property type="entry name" value="TilS_C"/>
    <property type="match status" value="1"/>
</dbReference>
<comment type="subcellular location">
    <subcellularLocation>
        <location evidence="1 8">Cytoplasm</location>
    </subcellularLocation>
</comment>
<keyword evidence="2 8" id="KW-0963">Cytoplasm</keyword>
<gene>
    <name evidence="8 10" type="primary">tilS</name>
    <name evidence="10" type="ORF">FEN17_17885</name>
</gene>
<sequence length="451" mass="51853">MDSFLTFINQFGLDFKEGRTLLTVSGGIDSVVLANLFHKMGFKAGIAHCNFGLRGEESDEDERFVRALAAHYGFDFYVKNFDVKGFVKDHAMSTQMAARELRYKWFEEIRERHHYRWIATAHHANDSFETVLLNLARGTGLAGLHGISGINGMLVRPLLYATRSDIEAYAEKYDMKWREDRSNDSDDYKRNLLRHHAMPVFKRLNPSLEQTFKKTSEKLKSADNLLNEFLAGWAANVIEFDRKQVKIKIDQIKSASEPEYRLWHIVQKYGFQYGQIAQILQLIGAVSGSIFMSATHRLLVDRQHLIIKEKKNGIAEESYTVTEIQDQILTGGVMLTFTKMDGSALKNLSTDHNTLLVEERMLIFPLTIRSWQQGDKFQPFGMQGKQKKISDLLIDRKLSLFEKEEVQVLINGNDDIIWVIGYQSDERYRVGKNPLTVLQIKAMPGPEDKLF</sequence>
<dbReference type="NCBIfam" id="TIGR02432">
    <property type="entry name" value="lysidine_TilS_N"/>
    <property type="match status" value="1"/>
</dbReference>
<dbReference type="GO" id="GO:0032267">
    <property type="term" value="F:tRNA(Ile)-lysidine synthase activity"/>
    <property type="evidence" value="ECO:0007669"/>
    <property type="project" value="UniProtKB-EC"/>
</dbReference>
<dbReference type="NCBIfam" id="TIGR02433">
    <property type="entry name" value="lysidine_TilS_C"/>
    <property type="match status" value="1"/>
</dbReference>
<evidence type="ECO:0000256" key="7">
    <source>
        <dbReference type="ARBA" id="ARBA00048539"/>
    </source>
</evidence>
<keyword evidence="11" id="KW-1185">Reference proteome</keyword>
<proteinExistence type="inferred from homology"/>
<dbReference type="Gene3D" id="3.40.50.620">
    <property type="entry name" value="HUPs"/>
    <property type="match status" value="1"/>
</dbReference>
<dbReference type="Pfam" id="PF01171">
    <property type="entry name" value="ATP_bind_3"/>
    <property type="match status" value="1"/>
</dbReference>
<dbReference type="GO" id="GO:0006400">
    <property type="term" value="P:tRNA modification"/>
    <property type="evidence" value="ECO:0007669"/>
    <property type="project" value="UniProtKB-UniRule"/>
</dbReference>
<comment type="caution">
    <text evidence="10">The sequence shown here is derived from an EMBL/GenBank/DDBJ whole genome shotgun (WGS) entry which is preliminary data.</text>
</comment>
<evidence type="ECO:0000259" key="9">
    <source>
        <dbReference type="SMART" id="SM00977"/>
    </source>
</evidence>
<dbReference type="InterPro" id="IPR012795">
    <property type="entry name" value="tRNA_Ile_lys_synt_N"/>
</dbReference>
<name>A0A5R9KYC0_9BACT</name>
<comment type="function">
    <text evidence="8">Ligates lysine onto the cytidine present at position 34 of the AUA codon-specific tRNA(Ile) that contains the anticodon CAU, in an ATP-dependent manner. Cytidine is converted to lysidine, thus changing the amino acid specificity of the tRNA from methionine to isoleucine.</text>
</comment>
<dbReference type="RefSeq" id="WP_138366677.1">
    <property type="nucleotide sequence ID" value="NZ_VCEJ01000004.1"/>
</dbReference>
<keyword evidence="3 8" id="KW-0436">Ligase</keyword>
<keyword evidence="6 8" id="KW-0067">ATP-binding</keyword>
<dbReference type="CDD" id="cd01992">
    <property type="entry name" value="TilS_N"/>
    <property type="match status" value="1"/>
</dbReference>
<dbReference type="PANTHER" id="PTHR43033">
    <property type="entry name" value="TRNA(ILE)-LYSIDINE SYNTHASE-RELATED"/>
    <property type="match status" value="1"/>
</dbReference>
<dbReference type="EMBL" id="VCEJ01000004">
    <property type="protein sequence ID" value="TLV01306.1"/>
    <property type="molecule type" value="Genomic_DNA"/>
</dbReference>
<evidence type="ECO:0000256" key="6">
    <source>
        <dbReference type="ARBA" id="ARBA00022840"/>
    </source>
</evidence>
<dbReference type="EC" id="6.3.4.19" evidence="8"/>
<dbReference type="InterPro" id="IPR012796">
    <property type="entry name" value="Lysidine-tRNA-synth_C"/>
</dbReference>
<evidence type="ECO:0000313" key="10">
    <source>
        <dbReference type="EMBL" id="TLV01306.1"/>
    </source>
</evidence>
<evidence type="ECO:0000256" key="1">
    <source>
        <dbReference type="ARBA" id="ARBA00004496"/>
    </source>
</evidence>
<feature type="binding site" evidence="8">
    <location>
        <begin position="25"/>
        <end position="30"/>
    </location>
    <ligand>
        <name>ATP</name>
        <dbReference type="ChEBI" id="CHEBI:30616"/>
    </ligand>
</feature>
<dbReference type="Pfam" id="PF11734">
    <property type="entry name" value="TilS_C"/>
    <property type="match status" value="1"/>
</dbReference>
<protein>
    <recommendedName>
        <fullName evidence="8">tRNA(Ile)-lysidine synthase</fullName>
        <ecNumber evidence="8">6.3.4.19</ecNumber>
    </recommendedName>
    <alternativeName>
        <fullName evidence="8">tRNA(Ile)-2-lysyl-cytidine synthase</fullName>
    </alternativeName>
    <alternativeName>
        <fullName evidence="8">tRNA(Ile)-lysidine synthetase</fullName>
    </alternativeName>
</protein>
<dbReference type="Proteomes" id="UP000306402">
    <property type="component" value="Unassembled WGS sequence"/>
</dbReference>
<reference evidence="10 11" key="1">
    <citation type="submission" date="2019-05" db="EMBL/GenBank/DDBJ databases">
        <authorList>
            <person name="Qu J.-H."/>
        </authorList>
    </citation>
    <scope>NUCLEOTIDE SEQUENCE [LARGE SCALE GENOMIC DNA]</scope>
    <source>
        <strain evidence="10 11">T17</strain>
    </source>
</reference>
<keyword evidence="4 8" id="KW-0819">tRNA processing</keyword>
<dbReference type="InterPro" id="IPR011063">
    <property type="entry name" value="TilS/TtcA_N"/>
</dbReference>
<dbReference type="SUPFAM" id="SSF56037">
    <property type="entry name" value="PheT/TilS domain"/>
    <property type="match status" value="1"/>
</dbReference>
<evidence type="ECO:0000256" key="4">
    <source>
        <dbReference type="ARBA" id="ARBA00022694"/>
    </source>
</evidence>
<organism evidence="10 11">
    <name type="scientific">Dyadobacter luticola</name>
    <dbReference type="NCBI Taxonomy" id="1979387"/>
    <lineage>
        <taxon>Bacteria</taxon>
        <taxon>Pseudomonadati</taxon>
        <taxon>Bacteroidota</taxon>
        <taxon>Cytophagia</taxon>
        <taxon>Cytophagales</taxon>
        <taxon>Spirosomataceae</taxon>
        <taxon>Dyadobacter</taxon>
    </lineage>
</organism>
<keyword evidence="5 8" id="KW-0547">Nucleotide-binding</keyword>
<evidence type="ECO:0000313" key="11">
    <source>
        <dbReference type="Proteomes" id="UP000306402"/>
    </source>
</evidence>
<dbReference type="InterPro" id="IPR012094">
    <property type="entry name" value="tRNA_Ile_lys_synt"/>
</dbReference>
<dbReference type="GO" id="GO:0005524">
    <property type="term" value="F:ATP binding"/>
    <property type="evidence" value="ECO:0007669"/>
    <property type="project" value="UniProtKB-UniRule"/>
</dbReference>
<dbReference type="InterPro" id="IPR014729">
    <property type="entry name" value="Rossmann-like_a/b/a_fold"/>
</dbReference>
<comment type="catalytic activity">
    <reaction evidence="7 8">
        <text>cytidine(34) in tRNA(Ile2) + L-lysine + ATP = lysidine(34) in tRNA(Ile2) + AMP + diphosphate + H(+)</text>
        <dbReference type="Rhea" id="RHEA:43744"/>
        <dbReference type="Rhea" id="RHEA-COMP:10625"/>
        <dbReference type="Rhea" id="RHEA-COMP:10670"/>
        <dbReference type="ChEBI" id="CHEBI:15378"/>
        <dbReference type="ChEBI" id="CHEBI:30616"/>
        <dbReference type="ChEBI" id="CHEBI:32551"/>
        <dbReference type="ChEBI" id="CHEBI:33019"/>
        <dbReference type="ChEBI" id="CHEBI:82748"/>
        <dbReference type="ChEBI" id="CHEBI:83665"/>
        <dbReference type="ChEBI" id="CHEBI:456215"/>
        <dbReference type="EC" id="6.3.4.19"/>
    </reaction>
</comment>
<evidence type="ECO:0000256" key="2">
    <source>
        <dbReference type="ARBA" id="ARBA00022490"/>
    </source>
</evidence>
<evidence type="ECO:0000256" key="5">
    <source>
        <dbReference type="ARBA" id="ARBA00022741"/>
    </source>
</evidence>
<comment type="domain">
    <text evidence="8">The N-terminal region contains the highly conserved SGGXDS motif, predicted to be a P-loop motif involved in ATP binding.</text>
</comment>
<dbReference type="GO" id="GO:0005737">
    <property type="term" value="C:cytoplasm"/>
    <property type="evidence" value="ECO:0007669"/>
    <property type="project" value="UniProtKB-SubCell"/>
</dbReference>
<dbReference type="SUPFAM" id="SSF52402">
    <property type="entry name" value="Adenine nucleotide alpha hydrolases-like"/>
    <property type="match status" value="1"/>
</dbReference>
<accession>A0A5R9KYC0</accession>
<dbReference type="PANTHER" id="PTHR43033:SF1">
    <property type="entry name" value="TRNA(ILE)-LYSIDINE SYNTHASE-RELATED"/>
    <property type="match status" value="1"/>
</dbReference>
<dbReference type="HAMAP" id="MF_01161">
    <property type="entry name" value="tRNA_Ile_lys_synt"/>
    <property type="match status" value="1"/>
</dbReference>